<dbReference type="Proteomes" id="UP001283341">
    <property type="component" value="Unassembled WGS sequence"/>
</dbReference>
<evidence type="ECO:0000256" key="7">
    <source>
        <dbReference type="SAM" id="MobiDB-lite"/>
    </source>
</evidence>
<reference evidence="9" key="2">
    <citation type="submission" date="2023-06" db="EMBL/GenBank/DDBJ databases">
        <authorList>
            <consortium name="Lawrence Berkeley National Laboratory"/>
            <person name="Haridas S."/>
            <person name="Hensen N."/>
            <person name="Bonometti L."/>
            <person name="Westerberg I."/>
            <person name="Brannstrom I.O."/>
            <person name="Guillou S."/>
            <person name="Cros-Aarteil S."/>
            <person name="Calhoun S."/>
            <person name="Kuo A."/>
            <person name="Mondo S."/>
            <person name="Pangilinan J."/>
            <person name="Riley R."/>
            <person name="Labutti K."/>
            <person name="Andreopoulos B."/>
            <person name="Lipzen A."/>
            <person name="Chen C."/>
            <person name="Yanf M."/>
            <person name="Daum C."/>
            <person name="Ng V."/>
            <person name="Clum A."/>
            <person name="Steindorff A."/>
            <person name="Ohm R."/>
            <person name="Martin F."/>
            <person name="Silar P."/>
            <person name="Natvig D."/>
            <person name="Lalanne C."/>
            <person name="Gautier V."/>
            <person name="Ament-Velasquez S.L."/>
            <person name="Kruys A."/>
            <person name="Hutchinson M.I."/>
            <person name="Powell A.J."/>
            <person name="Barry K."/>
            <person name="Miller A.N."/>
            <person name="Grigoriev I.V."/>
            <person name="Debuchy R."/>
            <person name="Gladieux P."/>
            <person name="Thoren M.H."/>
            <person name="Johannesson H."/>
        </authorList>
    </citation>
    <scope>NUCLEOTIDE SEQUENCE</scope>
    <source>
        <strain evidence="9">CBS 118394</strain>
    </source>
</reference>
<evidence type="ECO:0000256" key="2">
    <source>
        <dbReference type="ARBA" id="ARBA00022670"/>
    </source>
</evidence>
<feature type="domain" description="Peptidase S8/S53" evidence="8">
    <location>
        <begin position="638"/>
        <end position="899"/>
    </location>
</feature>
<reference evidence="9" key="1">
    <citation type="journal article" date="2023" name="Mol. Phylogenet. Evol.">
        <title>Genome-scale phylogeny and comparative genomics of the fungal order Sordariales.</title>
        <authorList>
            <person name="Hensen N."/>
            <person name="Bonometti L."/>
            <person name="Westerberg I."/>
            <person name="Brannstrom I.O."/>
            <person name="Guillou S."/>
            <person name="Cros-Aarteil S."/>
            <person name="Calhoun S."/>
            <person name="Haridas S."/>
            <person name="Kuo A."/>
            <person name="Mondo S."/>
            <person name="Pangilinan J."/>
            <person name="Riley R."/>
            <person name="LaButti K."/>
            <person name="Andreopoulos B."/>
            <person name="Lipzen A."/>
            <person name="Chen C."/>
            <person name="Yan M."/>
            <person name="Daum C."/>
            <person name="Ng V."/>
            <person name="Clum A."/>
            <person name="Steindorff A."/>
            <person name="Ohm R.A."/>
            <person name="Martin F."/>
            <person name="Silar P."/>
            <person name="Natvig D.O."/>
            <person name="Lalanne C."/>
            <person name="Gautier V."/>
            <person name="Ament-Velasquez S.L."/>
            <person name="Kruys A."/>
            <person name="Hutchinson M.I."/>
            <person name="Powell A.J."/>
            <person name="Barry K."/>
            <person name="Miller A.N."/>
            <person name="Grigoriev I.V."/>
            <person name="Debuchy R."/>
            <person name="Gladieux P."/>
            <person name="Hiltunen Thoren M."/>
            <person name="Johannesson H."/>
        </authorList>
    </citation>
    <scope>NUCLEOTIDE SEQUENCE</scope>
    <source>
        <strain evidence="9">CBS 118394</strain>
    </source>
</reference>
<gene>
    <name evidence="9" type="ORF">B0H66DRAFT_14302</name>
</gene>
<dbReference type="InterPro" id="IPR000209">
    <property type="entry name" value="Peptidase_S8/S53_dom"/>
</dbReference>
<evidence type="ECO:0000256" key="3">
    <source>
        <dbReference type="ARBA" id="ARBA00022801"/>
    </source>
</evidence>
<feature type="compositionally biased region" description="Basic and acidic residues" evidence="7">
    <location>
        <begin position="487"/>
        <end position="508"/>
    </location>
</feature>
<feature type="region of interest" description="Disordered" evidence="7">
    <location>
        <begin position="323"/>
        <end position="352"/>
    </location>
</feature>
<organism evidence="9 10">
    <name type="scientific">Apodospora peruviana</name>
    <dbReference type="NCBI Taxonomy" id="516989"/>
    <lineage>
        <taxon>Eukaryota</taxon>
        <taxon>Fungi</taxon>
        <taxon>Dikarya</taxon>
        <taxon>Ascomycota</taxon>
        <taxon>Pezizomycotina</taxon>
        <taxon>Sordariomycetes</taxon>
        <taxon>Sordariomycetidae</taxon>
        <taxon>Sordariales</taxon>
        <taxon>Lasiosphaeriaceae</taxon>
        <taxon>Apodospora</taxon>
    </lineage>
</organism>
<comment type="caution">
    <text evidence="9">The sequence shown here is derived from an EMBL/GenBank/DDBJ whole genome shotgun (WGS) entry which is preliminary data.</text>
</comment>
<keyword evidence="2 5" id="KW-0645">Protease</keyword>
<dbReference type="Pfam" id="PF00082">
    <property type="entry name" value="Peptidase_S8"/>
    <property type="match status" value="1"/>
</dbReference>
<feature type="active site" description="Charge relay system" evidence="5">
    <location>
        <position position="699"/>
    </location>
</feature>
<evidence type="ECO:0000313" key="10">
    <source>
        <dbReference type="Proteomes" id="UP001283341"/>
    </source>
</evidence>
<accession>A0AAE0IQ46</accession>
<dbReference type="EMBL" id="JAUEDM010000001">
    <property type="protein sequence ID" value="KAK3329123.1"/>
    <property type="molecule type" value="Genomic_DNA"/>
</dbReference>
<dbReference type="PANTHER" id="PTHR43806:SF11">
    <property type="entry name" value="CEREVISIN-RELATED"/>
    <property type="match status" value="1"/>
</dbReference>
<evidence type="ECO:0000259" key="8">
    <source>
        <dbReference type="Pfam" id="PF00082"/>
    </source>
</evidence>
<feature type="region of interest" description="Disordered" evidence="7">
    <location>
        <begin position="367"/>
        <end position="446"/>
    </location>
</feature>
<feature type="compositionally biased region" description="Basic and acidic residues" evidence="7">
    <location>
        <begin position="367"/>
        <end position="392"/>
    </location>
</feature>
<dbReference type="GO" id="GO:0006508">
    <property type="term" value="P:proteolysis"/>
    <property type="evidence" value="ECO:0007669"/>
    <property type="project" value="UniProtKB-KW"/>
</dbReference>
<keyword evidence="4 5" id="KW-0720">Serine protease</keyword>
<name>A0AAE0IQ46_9PEZI</name>
<evidence type="ECO:0000256" key="4">
    <source>
        <dbReference type="ARBA" id="ARBA00022825"/>
    </source>
</evidence>
<feature type="active site" description="Charge relay system" evidence="5">
    <location>
        <position position="642"/>
    </location>
</feature>
<dbReference type="InterPro" id="IPR023827">
    <property type="entry name" value="Peptidase_S8_Asp-AS"/>
</dbReference>
<dbReference type="SUPFAM" id="SSF52743">
    <property type="entry name" value="Subtilisin-like"/>
    <property type="match status" value="1"/>
</dbReference>
<keyword evidence="3 5" id="KW-0378">Hydrolase</keyword>
<evidence type="ECO:0000256" key="5">
    <source>
        <dbReference type="PROSITE-ProRule" id="PRU01240"/>
    </source>
</evidence>
<keyword evidence="10" id="KW-1185">Reference proteome</keyword>
<feature type="compositionally biased region" description="Basic and acidic residues" evidence="7">
    <location>
        <begin position="406"/>
        <end position="446"/>
    </location>
</feature>
<feature type="region of interest" description="Disordered" evidence="7">
    <location>
        <begin position="668"/>
        <end position="696"/>
    </location>
</feature>
<comment type="similarity">
    <text evidence="1 5 6">Belongs to the peptidase S8 family.</text>
</comment>
<dbReference type="PANTHER" id="PTHR43806">
    <property type="entry name" value="PEPTIDASE S8"/>
    <property type="match status" value="1"/>
</dbReference>
<dbReference type="PROSITE" id="PS00138">
    <property type="entry name" value="SUBTILASE_SER"/>
    <property type="match status" value="1"/>
</dbReference>
<feature type="active site" description="Charge relay system" evidence="5">
    <location>
        <position position="881"/>
    </location>
</feature>
<evidence type="ECO:0000313" key="9">
    <source>
        <dbReference type="EMBL" id="KAK3329123.1"/>
    </source>
</evidence>
<dbReference type="InterPro" id="IPR036852">
    <property type="entry name" value="Peptidase_S8/S53_dom_sf"/>
</dbReference>
<dbReference type="CDD" id="cd00306">
    <property type="entry name" value="Peptidases_S8_S53"/>
    <property type="match status" value="1"/>
</dbReference>
<dbReference type="AlphaFoldDB" id="A0AAE0IQ46"/>
<feature type="compositionally biased region" description="Polar residues" evidence="7">
    <location>
        <begin position="331"/>
        <end position="345"/>
    </location>
</feature>
<dbReference type="InterPro" id="IPR015500">
    <property type="entry name" value="Peptidase_S8_subtilisin-rel"/>
</dbReference>
<dbReference type="PROSITE" id="PS00136">
    <property type="entry name" value="SUBTILASE_ASP"/>
    <property type="match status" value="1"/>
</dbReference>
<dbReference type="InterPro" id="IPR050131">
    <property type="entry name" value="Peptidase_S8_subtilisin-like"/>
</dbReference>
<dbReference type="Gene3D" id="3.40.50.200">
    <property type="entry name" value="Peptidase S8/S53 domain"/>
    <property type="match status" value="1"/>
</dbReference>
<dbReference type="PROSITE" id="PS51892">
    <property type="entry name" value="SUBTILASE"/>
    <property type="match status" value="1"/>
</dbReference>
<proteinExistence type="inferred from homology"/>
<dbReference type="GO" id="GO:0004252">
    <property type="term" value="F:serine-type endopeptidase activity"/>
    <property type="evidence" value="ECO:0007669"/>
    <property type="project" value="UniProtKB-UniRule"/>
</dbReference>
<evidence type="ECO:0000256" key="1">
    <source>
        <dbReference type="ARBA" id="ARBA00011073"/>
    </source>
</evidence>
<protein>
    <recommendedName>
        <fullName evidence="8">Peptidase S8/S53 domain-containing protein</fullName>
    </recommendedName>
</protein>
<evidence type="ECO:0000256" key="6">
    <source>
        <dbReference type="RuleBase" id="RU003355"/>
    </source>
</evidence>
<dbReference type="PRINTS" id="PR00723">
    <property type="entry name" value="SUBTILISIN"/>
</dbReference>
<dbReference type="InterPro" id="IPR023828">
    <property type="entry name" value="Peptidase_S8_Ser-AS"/>
</dbReference>
<sequence>MDTNNDAAPSESEWQSLFRQALDGWNKVKVPYPGALLDIDGSSETEEKRLLAERSAEMSRFSQEMLSAINMAVDRGRSATDKDLLYARRDLVRVYLYAGHFEGAQDQIGPVVSDWEIWHSGRNDQGSLQELISIRGGIVNELRNAANAALSQRVRDTDSRQTLGFKLLNEALQLVLSNIVDVKAVDDDQVRMLYFKKSMGLCDQLVQRVIQLADDVEDRTDWSDLAGLYRSGTHINALTESARLLSDARYADNQMIMALLLDVKILMVHIYEILDDSRFATQEKAHAREIRHHPTLATNQDEVYPQDLFDTIKGLFEIVDGWDSDPDFETANGQDQEASREQQGLQEEAEVELDRNTKSLVAQCAHQVEEKAQSKEEASENQEKATQERQSELLEEQADVEGAQPEQHKADPQTDGANKSEQEKDKKEIGRLAVEKEHEISAEDLQERAGDMLLVEEREEKDAPHSNDRTSEDARLLETTLENQTGHLEREEGEPLKHNTQRDEERDDRFVDQANRAEQVTREHIPGLGDGYESQIVDRKRQPEVHIELRVEGACDLEEAHPSLIRGDTINTEDYSCDESNTSSELDYWQAQLGGELFDGSPAEFDRESKTWLKNMETFFKGVLQNAKGQAPVLRPRVTVIDTGIHAGHPELRDNLCWKAEDYPGDKSRPPRFRDFSQVQPGHNKDNGEEASPVDEDGHGTFIAGLILRLVPRTELTIARIGTTRDSIEKDEHLGYKVSKAIHYATDTWESDIISLSFGCEDSESHELDKALGEAIHRNVIVLAATGNSGDSETLPLPSRKHLVFKIHNCTAKAKENESTATASESEFSFYTLGTSIESIWPFALARNVGDKFEPICRRKKKSSHKCSETCNTWAVMSGTSFATPIAAAVVAMIHQFYLQHCSRPQADGSPERFRSIEGIRRILDCMAIRVGRDARLRVLQPPTSNSGSSFAFKLSKRSKEQVREQVRGQVKPGFDASKLVNDDGQTEEDFFKICLENAIKNGRHR</sequence>
<feature type="region of interest" description="Disordered" evidence="7">
    <location>
        <begin position="484"/>
        <end position="508"/>
    </location>
</feature>